<dbReference type="SUPFAM" id="SSF56112">
    <property type="entry name" value="Protein kinase-like (PK-like)"/>
    <property type="match status" value="1"/>
</dbReference>
<dbReference type="PANTHER" id="PTHR11012">
    <property type="entry name" value="PROTEIN KINASE-LIKE DOMAIN-CONTAINING"/>
    <property type="match status" value="1"/>
</dbReference>
<dbReference type="RefSeq" id="WP_258384736.1">
    <property type="nucleotide sequence ID" value="NZ_CP091430.1"/>
</dbReference>
<gene>
    <name evidence="2" type="ORF">L1F29_24840</name>
</gene>
<protein>
    <submittedName>
        <fullName evidence="2">Phosphotransferase</fullName>
    </submittedName>
</protein>
<dbReference type="Proteomes" id="UP001057877">
    <property type="component" value="Chromosome"/>
</dbReference>
<name>A0ABY5S8J2_9BACL</name>
<evidence type="ECO:0000313" key="3">
    <source>
        <dbReference type="Proteomes" id="UP001057877"/>
    </source>
</evidence>
<evidence type="ECO:0000313" key="2">
    <source>
        <dbReference type="EMBL" id="UVI28648.1"/>
    </source>
</evidence>
<organism evidence="2 3">
    <name type="scientific">Paenibacillus spongiae</name>
    <dbReference type="NCBI Taxonomy" id="2909671"/>
    <lineage>
        <taxon>Bacteria</taxon>
        <taxon>Bacillati</taxon>
        <taxon>Bacillota</taxon>
        <taxon>Bacilli</taxon>
        <taxon>Bacillales</taxon>
        <taxon>Paenibacillaceae</taxon>
        <taxon>Paenibacillus</taxon>
    </lineage>
</organism>
<dbReference type="EMBL" id="CP091430">
    <property type="protein sequence ID" value="UVI28648.1"/>
    <property type="molecule type" value="Genomic_DNA"/>
</dbReference>
<proteinExistence type="predicted"/>
<dbReference type="InterPro" id="IPR011009">
    <property type="entry name" value="Kinase-like_dom_sf"/>
</dbReference>
<accession>A0ABY5S8J2</accession>
<sequence>MGRAREITQRFIRRKWRKMQFADAFKPIFDGEITLNHRNMKCLKDTYKSSIWKLEIKAGHKSLPVVLKISKQLRRSRPESTVERNIYRKARKLLQPFMPQIYLTKRNVNGHDLWVFMEYIEPVRGQIEYNPDHFKKIIPTLAKLHAATRNEKFMRHEKTFADWLPRYDSKSMHAERVQMNKSTLHYLDEAMKKPNLKAILEPYYTLLKKVLKDGPEYLPEVVEAGLSIVHGDLHTANMACHDVKEKPWQVKFIDWEGAKFAPCWYDLVYLIGVFLAYRREWKDEEEAITRRSVSLYAAEMRKHGVVFKTDPMKLYQMAYLKRILERGLYLQLSWAVTGQKEAKLLKVYLEKVKVLGKQFGLY</sequence>
<dbReference type="InterPro" id="IPR002575">
    <property type="entry name" value="Aminoglycoside_PTrfase"/>
</dbReference>
<evidence type="ECO:0000259" key="1">
    <source>
        <dbReference type="Pfam" id="PF01636"/>
    </source>
</evidence>
<dbReference type="Pfam" id="PF01636">
    <property type="entry name" value="APH"/>
    <property type="match status" value="1"/>
</dbReference>
<dbReference type="PANTHER" id="PTHR11012:SF30">
    <property type="entry name" value="PROTEIN KINASE-LIKE DOMAIN-CONTAINING"/>
    <property type="match status" value="1"/>
</dbReference>
<dbReference type="Gene3D" id="3.90.1200.10">
    <property type="match status" value="1"/>
</dbReference>
<keyword evidence="3" id="KW-1185">Reference proteome</keyword>
<feature type="domain" description="Aminoglycoside phosphotransferase" evidence="1">
    <location>
        <begin position="64"/>
        <end position="283"/>
    </location>
</feature>
<reference evidence="2" key="1">
    <citation type="submission" date="2022-01" db="EMBL/GenBank/DDBJ databases">
        <title>Paenibacillus spongiae sp. nov., isolated from marine sponge.</title>
        <authorList>
            <person name="Li Z."/>
            <person name="Zhang M."/>
        </authorList>
    </citation>
    <scope>NUCLEOTIDE SEQUENCE</scope>
    <source>
        <strain evidence="2">PHS-Z3</strain>
    </source>
</reference>